<keyword evidence="8" id="KW-0809">Transit peptide</keyword>
<dbReference type="RefSeq" id="XP_027205878.1">
    <property type="nucleotide sequence ID" value="XM_027350077.1"/>
</dbReference>
<dbReference type="GO" id="GO:0005524">
    <property type="term" value="F:ATP binding"/>
    <property type="evidence" value="ECO:0007669"/>
    <property type="project" value="UniProtKB-KW"/>
</dbReference>
<dbReference type="FunFam" id="3.30.70.380:FF:000002">
    <property type="entry name" value="phenylalanine--tRNA ligase, mitochondrial"/>
    <property type="match status" value="1"/>
</dbReference>
<name>A0A6P6YK15_DERPT</name>
<dbReference type="CTD" id="36547"/>
<keyword evidence="9" id="KW-0496">Mitochondrion</keyword>
<proteinExistence type="inferred from homology"/>
<evidence type="ECO:0000256" key="4">
    <source>
        <dbReference type="ARBA" id="ARBA00022598"/>
    </source>
</evidence>
<keyword evidence="7" id="KW-0648">Protein biosynthesis</keyword>
<dbReference type="Pfam" id="PF03147">
    <property type="entry name" value="FDX-ACB"/>
    <property type="match status" value="1"/>
</dbReference>
<dbReference type="Pfam" id="PF01409">
    <property type="entry name" value="tRNA-synt_2d"/>
    <property type="match status" value="2"/>
</dbReference>
<keyword evidence="6" id="KW-0067">ATP-binding</keyword>
<dbReference type="SUPFAM" id="SSF54991">
    <property type="entry name" value="Anticodon-binding domain of PheRS"/>
    <property type="match status" value="1"/>
</dbReference>
<dbReference type="SUPFAM" id="SSF55681">
    <property type="entry name" value="Class II aaRS and biotin synthetases"/>
    <property type="match status" value="1"/>
</dbReference>
<dbReference type="InterPro" id="IPR036690">
    <property type="entry name" value="Fdx_antiC-bd_sf"/>
</dbReference>
<dbReference type="AlphaFoldDB" id="A0A6P6YK15"/>
<dbReference type="PANTHER" id="PTHR11538:SF41">
    <property type="entry name" value="PHENYLALANINE--TRNA LIGASE, MITOCHONDRIAL"/>
    <property type="match status" value="1"/>
</dbReference>
<evidence type="ECO:0000256" key="3">
    <source>
        <dbReference type="ARBA" id="ARBA00012814"/>
    </source>
</evidence>
<dbReference type="GO" id="GO:0004826">
    <property type="term" value="F:phenylalanine-tRNA ligase activity"/>
    <property type="evidence" value="ECO:0007669"/>
    <property type="project" value="UniProtKB-EC"/>
</dbReference>
<dbReference type="Gene3D" id="3.30.930.10">
    <property type="entry name" value="Bira Bifunctional Protein, Domain 2"/>
    <property type="match status" value="1"/>
</dbReference>
<dbReference type="SMART" id="SM00896">
    <property type="entry name" value="FDX-ACB"/>
    <property type="match status" value="1"/>
</dbReference>
<dbReference type="OMA" id="PISHYPQ"/>
<dbReference type="FunCoup" id="A0A6P6YK15">
    <property type="interactions" value="1280"/>
</dbReference>
<dbReference type="PROSITE" id="PS50862">
    <property type="entry name" value="AA_TRNA_LIGASE_II"/>
    <property type="match status" value="1"/>
</dbReference>
<evidence type="ECO:0000256" key="2">
    <source>
        <dbReference type="ARBA" id="ARBA00008226"/>
    </source>
</evidence>
<evidence type="ECO:0000256" key="10">
    <source>
        <dbReference type="ARBA" id="ARBA00023146"/>
    </source>
</evidence>
<feature type="domain" description="FDX-ACB" evidence="14">
    <location>
        <begin position="374"/>
        <end position="468"/>
    </location>
</feature>
<dbReference type="Gene3D" id="3.30.70.380">
    <property type="entry name" value="Ferrodoxin-fold anticodon-binding domain"/>
    <property type="match status" value="1"/>
</dbReference>
<evidence type="ECO:0000256" key="8">
    <source>
        <dbReference type="ARBA" id="ARBA00022946"/>
    </source>
</evidence>
<dbReference type="GO" id="GO:0005759">
    <property type="term" value="C:mitochondrial matrix"/>
    <property type="evidence" value="ECO:0007669"/>
    <property type="project" value="UniProtKB-SubCell"/>
</dbReference>
<evidence type="ECO:0000256" key="12">
    <source>
        <dbReference type="ARBA" id="ARBA00049255"/>
    </source>
</evidence>
<dbReference type="GO" id="GO:0000049">
    <property type="term" value="F:tRNA binding"/>
    <property type="evidence" value="ECO:0007669"/>
    <property type="project" value="InterPro"/>
</dbReference>
<evidence type="ECO:0000256" key="11">
    <source>
        <dbReference type="ARBA" id="ARBA00031194"/>
    </source>
</evidence>
<dbReference type="GO" id="GO:0006432">
    <property type="term" value="P:phenylalanyl-tRNA aminoacylation"/>
    <property type="evidence" value="ECO:0007669"/>
    <property type="project" value="TreeGrafter"/>
</dbReference>
<comment type="subcellular location">
    <subcellularLocation>
        <location evidence="1">Mitochondrion matrix</location>
    </subcellularLocation>
</comment>
<dbReference type="EC" id="6.1.1.20" evidence="3"/>
<evidence type="ECO:0000259" key="14">
    <source>
        <dbReference type="PROSITE" id="PS51447"/>
    </source>
</evidence>
<keyword evidence="5" id="KW-0547">Nucleotide-binding</keyword>
<keyword evidence="4" id="KW-0436">Ligase</keyword>
<dbReference type="KEGG" id="dpte:113799453"/>
<sequence>MNQSVIQIIKNITNTNSSRSLLQRFIAYSFRQSIRCKFKRFGDRPVGESLKILDREYRTDEWTNIPDKVIDLIERHDPLYKTPGNPIYLIAESLRQHYTDFECFQFRDPVVTTWQNFDSILVPSDHVSRSKTDTFYVDKQHVLRSHTSAHQSECFKRLANTTKHQALNDPKFMIIGDVYRRDEVNRTHHAAFHQAEIVQLYSEQHCRMATTNLFDESNETRTDHCQERHNLNAIQIVENELKSQVESYIHLMFDSTDGDPIQMRWVPAYFPFTHPSWELEIQLPRNKSTNDNGEDLDKSEWLEMLGCGIVEQSILDRDGHSNRIGWALGFGLERLAMLYYAIPDIRLFWTRDTGFSVQFDRLKPFERYRYRPISAYPQKIFDIAFWLPAECSEWSANDVHAIILEIGGHLVEQAHLMDEWTRPKDGRKSNCYRIVYRSHERALTNDEVNRIHHRIEQALVKELNVEIR</sequence>
<accession>A0A6P6YK15</accession>
<comment type="similarity">
    <text evidence="2">Belongs to the class-II aminoacyl-tRNA synthetase family.</text>
</comment>
<dbReference type="PANTHER" id="PTHR11538">
    <property type="entry name" value="PHENYLALANYL-TRNA SYNTHETASE"/>
    <property type="match status" value="1"/>
</dbReference>
<evidence type="ECO:0000256" key="1">
    <source>
        <dbReference type="ARBA" id="ARBA00004305"/>
    </source>
</evidence>
<evidence type="ECO:0000313" key="15">
    <source>
        <dbReference type="Proteomes" id="UP000515146"/>
    </source>
</evidence>
<dbReference type="PROSITE" id="PS51447">
    <property type="entry name" value="FDX_ACB"/>
    <property type="match status" value="1"/>
</dbReference>
<dbReference type="InterPro" id="IPR002319">
    <property type="entry name" value="Phenylalanyl-tRNA_Synthase"/>
</dbReference>
<comment type="catalytic activity">
    <reaction evidence="12">
        <text>tRNA(Phe) + L-phenylalanine + ATP = L-phenylalanyl-tRNA(Phe) + AMP + diphosphate + H(+)</text>
        <dbReference type="Rhea" id="RHEA:19413"/>
        <dbReference type="Rhea" id="RHEA-COMP:9668"/>
        <dbReference type="Rhea" id="RHEA-COMP:9699"/>
        <dbReference type="ChEBI" id="CHEBI:15378"/>
        <dbReference type="ChEBI" id="CHEBI:30616"/>
        <dbReference type="ChEBI" id="CHEBI:33019"/>
        <dbReference type="ChEBI" id="CHEBI:58095"/>
        <dbReference type="ChEBI" id="CHEBI:78442"/>
        <dbReference type="ChEBI" id="CHEBI:78531"/>
        <dbReference type="ChEBI" id="CHEBI:456215"/>
        <dbReference type="EC" id="6.1.1.20"/>
    </reaction>
</comment>
<evidence type="ECO:0000256" key="9">
    <source>
        <dbReference type="ARBA" id="ARBA00023128"/>
    </source>
</evidence>
<feature type="domain" description="Aminoacyl-transfer RNA synthetases class-II family profile" evidence="13">
    <location>
        <begin position="175"/>
        <end position="364"/>
    </location>
</feature>
<evidence type="ECO:0000256" key="5">
    <source>
        <dbReference type="ARBA" id="ARBA00022741"/>
    </source>
</evidence>
<keyword evidence="10" id="KW-0030">Aminoacyl-tRNA synthetase</keyword>
<dbReference type="InterPro" id="IPR045864">
    <property type="entry name" value="aa-tRNA-synth_II/BPL/LPL"/>
</dbReference>
<reference evidence="16" key="1">
    <citation type="submission" date="2025-08" db="UniProtKB">
        <authorList>
            <consortium name="RefSeq"/>
        </authorList>
    </citation>
    <scope>IDENTIFICATION</scope>
    <source>
        <strain evidence="16">Airmid</strain>
    </source>
</reference>
<dbReference type="InterPro" id="IPR005121">
    <property type="entry name" value="Fdx_antiC-bd"/>
</dbReference>
<evidence type="ECO:0000259" key="13">
    <source>
        <dbReference type="PROSITE" id="PS50862"/>
    </source>
</evidence>
<dbReference type="Proteomes" id="UP000515146">
    <property type="component" value="Unplaced"/>
</dbReference>
<organism evidence="15 16">
    <name type="scientific">Dermatophagoides pteronyssinus</name>
    <name type="common">European house dust mite</name>
    <dbReference type="NCBI Taxonomy" id="6956"/>
    <lineage>
        <taxon>Eukaryota</taxon>
        <taxon>Metazoa</taxon>
        <taxon>Ecdysozoa</taxon>
        <taxon>Arthropoda</taxon>
        <taxon>Chelicerata</taxon>
        <taxon>Arachnida</taxon>
        <taxon>Acari</taxon>
        <taxon>Acariformes</taxon>
        <taxon>Sarcoptiformes</taxon>
        <taxon>Astigmata</taxon>
        <taxon>Psoroptidia</taxon>
        <taxon>Analgoidea</taxon>
        <taxon>Pyroglyphidae</taxon>
        <taxon>Dermatophagoidinae</taxon>
        <taxon>Dermatophagoides</taxon>
    </lineage>
</organism>
<keyword evidence="15" id="KW-1185">Reference proteome</keyword>
<evidence type="ECO:0000313" key="16">
    <source>
        <dbReference type="RefSeq" id="XP_027205878.1"/>
    </source>
</evidence>
<dbReference type="OrthoDB" id="4457at2759"/>
<protein>
    <recommendedName>
        <fullName evidence="3">phenylalanine--tRNA ligase</fullName>
        <ecNumber evidence="3">6.1.1.20</ecNumber>
    </recommendedName>
    <alternativeName>
        <fullName evidence="11">Phenylalanyl-tRNA synthetase</fullName>
    </alternativeName>
</protein>
<evidence type="ECO:0000256" key="7">
    <source>
        <dbReference type="ARBA" id="ARBA00022917"/>
    </source>
</evidence>
<evidence type="ECO:0000256" key="6">
    <source>
        <dbReference type="ARBA" id="ARBA00022840"/>
    </source>
</evidence>
<gene>
    <name evidence="16" type="primary">LOC113799453</name>
</gene>
<dbReference type="InterPro" id="IPR006195">
    <property type="entry name" value="aa-tRNA-synth_II"/>
</dbReference>
<dbReference type="InParanoid" id="A0A6P6YK15"/>